<dbReference type="Proteomes" id="UP000182649">
    <property type="component" value="Unassembled WGS sequence"/>
</dbReference>
<name>A0A1I7IWA9_9PROT</name>
<protein>
    <recommendedName>
        <fullName evidence="4">DUF5681 domain-containing protein</fullName>
    </recommendedName>
</protein>
<gene>
    <name evidence="2" type="ORF">SAMN05216417_1295</name>
</gene>
<evidence type="ECO:0008006" key="4">
    <source>
        <dbReference type="Google" id="ProtNLM"/>
    </source>
</evidence>
<proteinExistence type="predicted"/>
<feature type="compositionally biased region" description="Basic and acidic residues" evidence="1">
    <location>
        <begin position="1"/>
        <end position="18"/>
    </location>
</feature>
<accession>A0A1I7IWA9</accession>
<organism evidence="2 3">
    <name type="scientific">Nitrosospira multiformis</name>
    <dbReference type="NCBI Taxonomy" id="1231"/>
    <lineage>
        <taxon>Bacteria</taxon>
        <taxon>Pseudomonadati</taxon>
        <taxon>Pseudomonadota</taxon>
        <taxon>Betaproteobacteria</taxon>
        <taxon>Nitrosomonadales</taxon>
        <taxon>Nitrosomonadaceae</taxon>
        <taxon>Nitrosospira</taxon>
    </lineage>
</organism>
<sequence>MENVDKPDTRPDWLKNHIPDFSNPGNPAWKKGMKSPNPNGRPKGVSKKTLLTNRMLENSGGIVDRMIKQALEGDSQAATIILSRIIPALRAQAEKVVFDFDAAAPTSKQVEQVLQGTAEGQIAPDVAKQIIEAINSLSQIRATEELEARIVALEAKEKA</sequence>
<evidence type="ECO:0000313" key="3">
    <source>
        <dbReference type="Proteomes" id="UP000182649"/>
    </source>
</evidence>
<evidence type="ECO:0000256" key="1">
    <source>
        <dbReference type="SAM" id="MobiDB-lite"/>
    </source>
</evidence>
<dbReference type="EMBL" id="FPBZ01000029">
    <property type="protein sequence ID" value="SFU77189.1"/>
    <property type="molecule type" value="Genomic_DNA"/>
</dbReference>
<reference evidence="3" key="1">
    <citation type="submission" date="2016-10" db="EMBL/GenBank/DDBJ databases">
        <authorList>
            <person name="Varghese N."/>
            <person name="Submissions S."/>
        </authorList>
    </citation>
    <scope>NUCLEOTIDE SEQUENCE [LARGE SCALE GENOMIC DNA]</scope>
    <source>
        <strain evidence="3">Nl14</strain>
    </source>
</reference>
<dbReference type="RefSeq" id="WP_218155178.1">
    <property type="nucleotide sequence ID" value="NZ_FPBZ01000029.1"/>
</dbReference>
<evidence type="ECO:0000313" key="2">
    <source>
        <dbReference type="EMBL" id="SFU77189.1"/>
    </source>
</evidence>
<dbReference type="AlphaFoldDB" id="A0A1I7IWA9"/>
<feature type="region of interest" description="Disordered" evidence="1">
    <location>
        <begin position="1"/>
        <end position="46"/>
    </location>
</feature>